<protein>
    <submittedName>
        <fullName evidence="1">Rpn family recombination-promoting nuclease/putative transposase</fullName>
    </submittedName>
</protein>
<evidence type="ECO:0000313" key="1">
    <source>
        <dbReference type="EMBL" id="MFC4599879.1"/>
    </source>
</evidence>
<proteinExistence type="predicted"/>
<name>A0ABV9FIC9_9BACL</name>
<dbReference type="NCBIfam" id="TIGR01784">
    <property type="entry name" value="T_den_put_tspse"/>
    <property type="match status" value="1"/>
</dbReference>
<dbReference type="PANTHER" id="PTHR41317:SF1">
    <property type="entry name" value="PD-(D_E)XK NUCLEASE FAMILY TRANSPOSASE"/>
    <property type="match status" value="1"/>
</dbReference>
<reference evidence="2" key="1">
    <citation type="journal article" date="2019" name="Int. J. Syst. Evol. Microbiol.">
        <title>The Global Catalogue of Microorganisms (GCM) 10K type strain sequencing project: providing services to taxonomists for standard genome sequencing and annotation.</title>
        <authorList>
            <consortium name="The Broad Institute Genomics Platform"/>
            <consortium name="The Broad Institute Genome Sequencing Center for Infectious Disease"/>
            <person name="Wu L."/>
            <person name="Ma J."/>
        </authorList>
    </citation>
    <scope>NUCLEOTIDE SEQUENCE [LARGE SCALE GENOMIC DNA]</scope>
    <source>
        <strain evidence="2">CCUG 49571</strain>
    </source>
</reference>
<dbReference type="Pfam" id="PF12784">
    <property type="entry name" value="PDDEXK_2"/>
    <property type="match status" value="1"/>
</dbReference>
<dbReference type="EMBL" id="JBHSEP010000012">
    <property type="protein sequence ID" value="MFC4599879.1"/>
    <property type="molecule type" value="Genomic_DNA"/>
</dbReference>
<dbReference type="Proteomes" id="UP001596028">
    <property type="component" value="Unassembled WGS sequence"/>
</dbReference>
<dbReference type="InterPro" id="IPR010106">
    <property type="entry name" value="RpnA"/>
</dbReference>
<accession>A0ABV9FIC9</accession>
<sequence length="213" mass="24719">MGRQASEESLKALLNAILRPDGTDPITSLNIAGNMELGSDTPAGKTGRLDILAELSGGELINIEMQMVDRNNMVKRTLFYLSKLFASTLAAGKPYESLRKTITINFLNFNLFPYDRFHSSYHFYEDHEERALLTDELEVHFIEFPKFERMEKDTSIALHRWLMFMDEKLPEDQLKELIAMDPIIAKTEEKLEELSLEEPRWRSRCWPKEWTSG</sequence>
<keyword evidence="2" id="KW-1185">Reference proteome</keyword>
<comment type="caution">
    <text evidence="1">The sequence shown here is derived from an EMBL/GenBank/DDBJ whole genome shotgun (WGS) entry which is preliminary data.</text>
</comment>
<dbReference type="PANTHER" id="PTHR41317">
    <property type="entry name" value="PD-(D_E)XK NUCLEASE FAMILY TRANSPOSASE"/>
    <property type="match status" value="1"/>
</dbReference>
<evidence type="ECO:0000313" key="2">
    <source>
        <dbReference type="Proteomes" id="UP001596028"/>
    </source>
</evidence>
<dbReference type="RefSeq" id="WP_378098510.1">
    <property type="nucleotide sequence ID" value="NZ_JBHSEP010000012.1"/>
</dbReference>
<organism evidence="1 2">
    <name type="scientific">Cohnella hongkongensis</name>
    <dbReference type="NCBI Taxonomy" id="178337"/>
    <lineage>
        <taxon>Bacteria</taxon>
        <taxon>Bacillati</taxon>
        <taxon>Bacillota</taxon>
        <taxon>Bacilli</taxon>
        <taxon>Bacillales</taxon>
        <taxon>Paenibacillaceae</taxon>
        <taxon>Cohnella</taxon>
    </lineage>
</organism>
<gene>
    <name evidence="1" type="ORF">ACFO3S_16615</name>
</gene>